<dbReference type="InterPro" id="IPR058504">
    <property type="entry name" value="DUF8191"/>
</dbReference>
<evidence type="ECO:0000256" key="1">
    <source>
        <dbReference type="SAM" id="MobiDB-lite"/>
    </source>
</evidence>
<gene>
    <name evidence="3" type="ORF">C8F04DRAFT_370444</name>
</gene>
<accession>A0AAD6T480</accession>
<feature type="compositionally biased region" description="Acidic residues" evidence="1">
    <location>
        <begin position="322"/>
        <end position="364"/>
    </location>
</feature>
<dbReference type="AlphaFoldDB" id="A0AAD6T480"/>
<organism evidence="3 4">
    <name type="scientific">Mycena alexandri</name>
    <dbReference type="NCBI Taxonomy" id="1745969"/>
    <lineage>
        <taxon>Eukaryota</taxon>
        <taxon>Fungi</taxon>
        <taxon>Dikarya</taxon>
        <taxon>Basidiomycota</taxon>
        <taxon>Agaricomycotina</taxon>
        <taxon>Agaricomycetes</taxon>
        <taxon>Agaricomycetidae</taxon>
        <taxon>Agaricales</taxon>
        <taxon>Marasmiineae</taxon>
        <taxon>Mycenaceae</taxon>
        <taxon>Mycena</taxon>
    </lineage>
</organism>
<dbReference type="Proteomes" id="UP001218188">
    <property type="component" value="Unassembled WGS sequence"/>
</dbReference>
<protein>
    <recommendedName>
        <fullName evidence="2">DUF8191 domain-containing protein</fullName>
    </recommendedName>
</protein>
<keyword evidence="4" id="KW-1185">Reference proteome</keyword>
<feature type="compositionally biased region" description="Acidic residues" evidence="1">
    <location>
        <begin position="290"/>
        <end position="307"/>
    </location>
</feature>
<proteinExistence type="predicted"/>
<dbReference type="Pfam" id="PF26609">
    <property type="entry name" value="DUF8191"/>
    <property type="match status" value="1"/>
</dbReference>
<evidence type="ECO:0000313" key="4">
    <source>
        <dbReference type="Proteomes" id="UP001218188"/>
    </source>
</evidence>
<feature type="region of interest" description="Disordered" evidence="1">
    <location>
        <begin position="235"/>
        <end position="376"/>
    </location>
</feature>
<name>A0AAD6T480_9AGAR</name>
<feature type="domain" description="DUF8191" evidence="2">
    <location>
        <begin position="139"/>
        <end position="213"/>
    </location>
</feature>
<dbReference type="EMBL" id="JARJCM010000033">
    <property type="protein sequence ID" value="KAJ7038155.1"/>
    <property type="molecule type" value="Genomic_DNA"/>
</dbReference>
<comment type="caution">
    <text evidence="3">The sequence shown here is derived from an EMBL/GenBank/DDBJ whole genome shotgun (WGS) entry which is preliminary data.</text>
</comment>
<evidence type="ECO:0000313" key="3">
    <source>
        <dbReference type="EMBL" id="KAJ7038155.1"/>
    </source>
</evidence>
<sequence length="376" mass="42713">MTKVATPQGVKLRKLERVIRDLLANELQTTQDALDSCGIRDFEAFLSSDEVSDPEAVWDELDGVYRCSVCMWEIEERMCPSGCGFEFDIDPLDDADFTSNEEFFDRVSAPRGDTPLRDLERYLLPSHMSPRDSDEYEQLRRRGATRLMCETFHLQFDPDTGIIAWADGDIYDEFSGPLMREGDFWKIMLGRRIQLDDDDPDGSGLIETLLEDALLFPLPNDCRWETVEESPGIWVTRKPGFAPHNKSSGDDSSPPMESLEAKEETQEEEADNMPTPGYVALAVQQHDYDTSDDDEENDDRTLEEEVEDKGYISDPSWAWDASVEDTEYYPGEEAEMQGEADSEEEVDELEEELDSDSADSDFNSEEMLSGDEQVIG</sequence>
<reference evidence="3" key="1">
    <citation type="submission" date="2023-03" db="EMBL/GenBank/DDBJ databases">
        <title>Massive genome expansion in bonnet fungi (Mycena s.s.) driven by repeated elements and novel gene families across ecological guilds.</title>
        <authorList>
            <consortium name="Lawrence Berkeley National Laboratory"/>
            <person name="Harder C.B."/>
            <person name="Miyauchi S."/>
            <person name="Viragh M."/>
            <person name="Kuo A."/>
            <person name="Thoen E."/>
            <person name="Andreopoulos B."/>
            <person name="Lu D."/>
            <person name="Skrede I."/>
            <person name="Drula E."/>
            <person name="Henrissat B."/>
            <person name="Morin E."/>
            <person name="Kohler A."/>
            <person name="Barry K."/>
            <person name="LaButti K."/>
            <person name="Morin E."/>
            <person name="Salamov A."/>
            <person name="Lipzen A."/>
            <person name="Mereny Z."/>
            <person name="Hegedus B."/>
            <person name="Baldrian P."/>
            <person name="Stursova M."/>
            <person name="Weitz H."/>
            <person name="Taylor A."/>
            <person name="Grigoriev I.V."/>
            <person name="Nagy L.G."/>
            <person name="Martin F."/>
            <person name="Kauserud H."/>
        </authorList>
    </citation>
    <scope>NUCLEOTIDE SEQUENCE</scope>
    <source>
        <strain evidence="3">CBHHK200</strain>
    </source>
</reference>
<evidence type="ECO:0000259" key="2">
    <source>
        <dbReference type="Pfam" id="PF26609"/>
    </source>
</evidence>